<evidence type="ECO:0000256" key="3">
    <source>
        <dbReference type="ARBA" id="ARBA00023125"/>
    </source>
</evidence>
<accession>W9S2L7</accession>
<dbReference type="KEGG" id="mnt:21390895"/>
<dbReference type="PROSITE" id="PS51369">
    <property type="entry name" value="TCP"/>
    <property type="match status" value="1"/>
</dbReference>
<name>W9S2L7_9ROSA</name>
<dbReference type="InterPro" id="IPR017887">
    <property type="entry name" value="TF_TCP_subgr"/>
</dbReference>
<evidence type="ECO:0000256" key="1">
    <source>
        <dbReference type="ARBA" id="ARBA00004123"/>
    </source>
</evidence>
<evidence type="ECO:0000259" key="7">
    <source>
        <dbReference type="PROSITE" id="PS51369"/>
    </source>
</evidence>
<organism evidence="8 9">
    <name type="scientific">Morus notabilis</name>
    <dbReference type="NCBI Taxonomy" id="981085"/>
    <lineage>
        <taxon>Eukaryota</taxon>
        <taxon>Viridiplantae</taxon>
        <taxon>Streptophyta</taxon>
        <taxon>Embryophyta</taxon>
        <taxon>Tracheophyta</taxon>
        <taxon>Spermatophyta</taxon>
        <taxon>Magnoliopsida</taxon>
        <taxon>eudicotyledons</taxon>
        <taxon>Gunneridae</taxon>
        <taxon>Pentapetalae</taxon>
        <taxon>rosids</taxon>
        <taxon>fabids</taxon>
        <taxon>Rosales</taxon>
        <taxon>Moraceae</taxon>
        <taxon>Moreae</taxon>
        <taxon>Morus</taxon>
    </lineage>
</organism>
<keyword evidence="5" id="KW-0539">Nucleus</keyword>
<dbReference type="PANTHER" id="PTHR31072">
    <property type="entry name" value="TRANSCRIPTION FACTOR TCP4-RELATED"/>
    <property type="match status" value="1"/>
</dbReference>
<dbReference type="AlphaFoldDB" id="W9S2L7"/>
<keyword evidence="4" id="KW-0804">Transcription</keyword>
<keyword evidence="9" id="KW-1185">Reference proteome</keyword>
<feature type="compositionally biased region" description="Polar residues" evidence="6">
    <location>
        <begin position="1"/>
        <end position="10"/>
    </location>
</feature>
<comment type="subcellular location">
    <subcellularLocation>
        <location evidence="1">Nucleus</location>
    </subcellularLocation>
</comment>
<reference evidence="9" key="1">
    <citation type="submission" date="2013-01" db="EMBL/GenBank/DDBJ databases">
        <title>Draft Genome Sequence of a Mulberry Tree, Morus notabilis C.K. Schneid.</title>
        <authorList>
            <person name="He N."/>
            <person name="Zhao S."/>
        </authorList>
    </citation>
    <scope>NUCLEOTIDE SEQUENCE</scope>
</reference>
<dbReference type="Pfam" id="PF03634">
    <property type="entry name" value="TCP"/>
    <property type="match status" value="1"/>
</dbReference>
<dbReference type="GO" id="GO:0005634">
    <property type="term" value="C:nucleus"/>
    <property type="evidence" value="ECO:0007669"/>
    <property type="project" value="UniProtKB-SubCell"/>
</dbReference>
<protein>
    <recommendedName>
        <fullName evidence="7">TCP domain-containing protein</fullName>
    </recommendedName>
</protein>
<dbReference type="GO" id="GO:0043565">
    <property type="term" value="F:sequence-specific DNA binding"/>
    <property type="evidence" value="ECO:0007669"/>
    <property type="project" value="TreeGrafter"/>
</dbReference>
<keyword evidence="3" id="KW-0238">DNA-binding</keyword>
<sequence length="164" mass="17923">MNSEISSTGPSAKRSRSKDRHTKVSGRGCRVRLPAMCAARVSQLTRELGYKTDGQTIEWLLEHAQLPSIGAAATATCTGNGVVLGGETNANSSLPPSCSESVCEKKDHVVKKCHSFSRDQPAFDFDLLTNFDMEFSANEIALLQALTSETQEEEAEEEEDKRKE</sequence>
<evidence type="ECO:0000256" key="6">
    <source>
        <dbReference type="SAM" id="MobiDB-lite"/>
    </source>
</evidence>
<feature type="domain" description="TCP" evidence="7">
    <location>
        <begin position="17"/>
        <end position="71"/>
    </location>
</feature>
<dbReference type="InterPro" id="IPR005333">
    <property type="entry name" value="Transcription_factor_TCP"/>
</dbReference>
<keyword evidence="2" id="KW-0805">Transcription regulation</keyword>
<feature type="region of interest" description="Disordered" evidence="6">
    <location>
        <begin position="1"/>
        <end position="25"/>
    </location>
</feature>
<dbReference type="OrthoDB" id="1186436at2759"/>
<evidence type="ECO:0000256" key="5">
    <source>
        <dbReference type="ARBA" id="ARBA00023242"/>
    </source>
</evidence>
<proteinExistence type="predicted"/>
<dbReference type="Proteomes" id="UP000030645">
    <property type="component" value="Unassembled WGS sequence"/>
</dbReference>
<evidence type="ECO:0000256" key="4">
    <source>
        <dbReference type="ARBA" id="ARBA00023163"/>
    </source>
</evidence>
<dbReference type="PANTHER" id="PTHR31072:SF91">
    <property type="entry name" value="TRANSCRIPTION FACTOR TCP6"/>
    <property type="match status" value="1"/>
</dbReference>
<evidence type="ECO:0000313" key="9">
    <source>
        <dbReference type="Proteomes" id="UP000030645"/>
    </source>
</evidence>
<evidence type="ECO:0000313" key="8">
    <source>
        <dbReference type="EMBL" id="EXC22888.1"/>
    </source>
</evidence>
<feature type="compositionally biased region" description="Basic residues" evidence="6">
    <location>
        <begin position="13"/>
        <end position="24"/>
    </location>
</feature>
<gene>
    <name evidence="8" type="ORF">L484_007497</name>
</gene>
<dbReference type="GO" id="GO:0003700">
    <property type="term" value="F:DNA-binding transcription factor activity"/>
    <property type="evidence" value="ECO:0007669"/>
    <property type="project" value="InterPro"/>
</dbReference>
<dbReference type="EMBL" id="KE345984">
    <property type="protein sequence ID" value="EXC22888.1"/>
    <property type="molecule type" value="Genomic_DNA"/>
</dbReference>
<dbReference type="STRING" id="981085.W9S2L7"/>
<evidence type="ECO:0000256" key="2">
    <source>
        <dbReference type="ARBA" id="ARBA00023015"/>
    </source>
</evidence>